<name>A0ABT1SU17_9FIRM</name>
<dbReference type="InterPro" id="IPR010982">
    <property type="entry name" value="Lambda_DNA-bd_dom_sf"/>
</dbReference>
<feature type="domain" description="HTH cro/C1-type" evidence="1">
    <location>
        <begin position="15"/>
        <end position="66"/>
    </location>
</feature>
<keyword evidence="3" id="KW-1185">Reference proteome</keyword>
<evidence type="ECO:0000313" key="3">
    <source>
        <dbReference type="Proteomes" id="UP001206692"/>
    </source>
</evidence>
<dbReference type="EMBL" id="JANGEW010000011">
    <property type="protein sequence ID" value="MCQ5342770.1"/>
    <property type="molecule type" value="Genomic_DNA"/>
</dbReference>
<reference evidence="2 3" key="1">
    <citation type="submission" date="2022-06" db="EMBL/GenBank/DDBJ databases">
        <title>Isolation of gut microbiota from human fecal samples.</title>
        <authorList>
            <person name="Pamer E.G."/>
            <person name="Barat B."/>
            <person name="Waligurski E."/>
            <person name="Medina S."/>
            <person name="Paddock L."/>
            <person name="Mostad J."/>
        </authorList>
    </citation>
    <scope>NUCLEOTIDE SEQUENCE [LARGE SCALE GENOMIC DNA]</scope>
    <source>
        <strain evidence="2 3">DFI.1.1</strain>
    </source>
</reference>
<proteinExistence type="predicted"/>
<dbReference type="Pfam" id="PF01381">
    <property type="entry name" value="HTH_3"/>
    <property type="match status" value="1"/>
</dbReference>
<comment type="caution">
    <text evidence="2">The sequence shown here is derived from an EMBL/GenBank/DDBJ whole genome shotgun (WGS) entry which is preliminary data.</text>
</comment>
<dbReference type="SMART" id="SM00530">
    <property type="entry name" value="HTH_XRE"/>
    <property type="match status" value="1"/>
</dbReference>
<dbReference type="RefSeq" id="WP_062412097.1">
    <property type="nucleotide sequence ID" value="NZ_JAJCIO010000010.1"/>
</dbReference>
<dbReference type="Gene3D" id="1.10.260.40">
    <property type="entry name" value="lambda repressor-like DNA-binding domains"/>
    <property type="match status" value="1"/>
</dbReference>
<dbReference type="InterPro" id="IPR001387">
    <property type="entry name" value="Cro/C1-type_HTH"/>
</dbReference>
<gene>
    <name evidence="2" type="ORF">NE675_06965</name>
</gene>
<dbReference type="CDD" id="cd00093">
    <property type="entry name" value="HTH_XRE"/>
    <property type="match status" value="1"/>
</dbReference>
<evidence type="ECO:0000313" key="2">
    <source>
        <dbReference type="EMBL" id="MCQ5342770.1"/>
    </source>
</evidence>
<dbReference type="PROSITE" id="PS50943">
    <property type="entry name" value="HTH_CROC1"/>
    <property type="match status" value="1"/>
</dbReference>
<protein>
    <submittedName>
        <fullName evidence="2">Helix-turn-helix transcriptional regulator</fullName>
    </submittedName>
</protein>
<accession>A0ABT1SU17</accession>
<organism evidence="2 3">
    <name type="scientific">Megasphaera massiliensis</name>
    <dbReference type="NCBI Taxonomy" id="1232428"/>
    <lineage>
        <taxon>Bacteria</taxon>
        <taxon>Bacillati</taxon>
        <taxon>Bacillota</taxon>
        <taxon>Negativicutes</taxon>
        <taxon>Veillonellales</taxon>
        <taxon>Veillonellaceae</taxon>
        <taxon>Megasphaera</taxon>
    </lineage>
</organism>
<dbReference type="Proteomes" id="UP001206692">
    <property type="component" value="Unassembled WGS sequence"/>
</dbReference>
<sequence length="255" mass="29603">MKINKQHLAFQIFGIRAKLGLSMEQFGELLGANKSSVSGWERGTVVPSSQRLKKIAELGKISLAELLTPYRGIEEIHISILEKKLFRDFPSILNDYTEEEILLIKGELFIIYKSKKTIYPYTGFVQNNFASISPDYPIPIMLDDYAWESLGEEMLPEFNKNLESETEITKLYIDPLGEESIILPIEYPPFEKNPLFKIIKESILKELEENEMGGRRAILGQYYDWICKEKENIENWVKAHNESSIFERIKSKKRD</sequence>
<evidence type="ECO:0000259" key="1">
    <source>
        <dbReference type="PROSITE" id="PS50943"/>
    </source>
</evidence>
<dbReference type="SUPFAM" id="SSF47413">
    <property type="entry name" value="lambda repressor-like DNA-binding domains"/>
    <property type="match status" value="1"/>
</dbReference>